<dbReference type="InterPro" id="IPR034660">
    <property type="entry name" value="DinB/YfiT-like"/>
</dbReference>
<dbReference type="Gene3D" id="1.20.120.450">
    <property type="entry name" value="dinb family like domain"/>
    <property type="match status" value="1"/>
</dbReference>
<accession>A0A6I3LKN9</accession>
<keyword evidence="3" id="KW-1185">Reference proteome</keyword>
<gene>
    <name evidence="2" type="ORF">GJV76_02840</name>
</gene>
<evidence type="ECO:0000313" key="3">
    <source>
        <dbReference type="Proteomes" id="UP000438760"/>
    </source>
</evidence>
<organism evidence="2 3">
    <name type="scientific">Myroides albus</name>
    <dbReference type="NCBI Taxonomy" id="2562892"/>
    <lineage>
        <taxon>Bacteria</taxon>
        <taxon>Pseudomonadati</taxon>
        <taxon>Bacteroidota</taxon>
        <taxon>Flavobacteriia</taxon>
        <taxon>Flavobacteriales</taxon>
        <taxon>Flavobacteriaceae</taxon>
        <taxon>Myroides</taxon>
    </lineage>
</organism>
<dbReference type="OrthoDB" id="9793216at2"/>
<dbReference type="Proteomes" id="UP000438760">
    <property type="component" value="Unassembled WGS sequence"/>
</dbReference>
<feature type="domain" description="DinB-like" evidence="1">
    <location>
        <begin position="29"/>
        <end position="152"/>
    </location>
</feature>
<sequence>MSHIDYIRRSEGMSLEEILLMRITIVLETFEKVSQQHKWDYAYAEGKWTVKELVQHLIDCERIFSYRALHIARQDNSVLSGFDENEYVDQAKGENKEPQDLIEEYITLLKSVYYQFKGFTTNALALQNKVADYVITVEEIGRLNYGHTLHHIDVLLERYLE</sequence>
<protein>
    <submittedName>
        <fullName evidence="2">DinB family protein</fullName>
    </submittedName>
</protein>
<dbReference type="RefSeq" id="WP_155091133.1">
    <property type="nucleotide sequence ID" value="NZ_CP102754.1"/>
</dbReference>
<dbReference type="SUPFAM" id="SSF109854">
    <property type="entry name" value="DinB/YfiT-like putative metalloenzymes"/>
    <property type="match status" value="1"/>
</dbReference>
<proteinExistence type="predicted"/>
<dbReference type="EMBL" id="WMJX01000003">
    <property type="protein sequence ID" value="MTG97081.1"/>
    <property type="molecule type" value="Genomic_DNA"/>
</dbReference>
<dbReference type="AlphaFoldDB" id="A0A6I3LKN9"/>
<evidence type="ECO:0000259" key="1">
    <source>
        <dbReference type="Pfam" id="PF12867"/>
    </source>
</evidence>
<comment type="caution">
    <text evidence="2">The sequence shown here is derived from an EMBL/GenBank/DDBJ whole genome shotgun (WGS) entry which is preliminary data.</text>
</comment>
<dbReference type="InterPro" id="IPR024775">
    <property type="entry name" value="DinB-like"/>
</dbReference>
<evidence type="ECO:0000313" key="2">
    <source>
        <dbReference type="EMBL" id="MTG97081.1"/>
    </source>
</evidence>
<dbReference type="Pfam" id="PF12867">
    <property type="entry name" value="DinB_2"/>
    <property type="match status" value="1"/>
</dbReference>
<reference evidence="2 3" key="1">
    <citation type="submission" date="2019-11" db="EMBL/GenBank/DDBJ databases">
        <title>Genome of Strain BIT-d1.</title>
        <authorList>
            <person name="Yang Y."/>
        </authorList>
    </citation>
    <scope>NUCLEOTIDE SEQUENCE [LARGE SCALE GENOMIC DNA]</scope>
    <source>
        <strain evidence="2 3">BIT-d1</strain>
    </source>
</reference>
<name>A0A6I3LKN9_9FLAO</name>